<keyword evidence="6" id="KW-1185">Reference proteome</keyword>
<dbReference type="GeneID" id="38784077"/>
<protein>
    <recommendedName>
        <fullName evidence="4">Set2 Rpb1 interacting domain-containing protein</fullName>
    </recommendedName>
</protein>
<dbReference type="InterPro" id="IPR038190">
    <property type="entry name" value="SRI_sf"/>
</dbReference>
<name>A0A401GYA0_9APHY</name>
<dbReference type="RefSeq" id="XP_027618073.1">
    <property type="nucleotide sequence ID" value="XM_027762272.1"/>
</dbReference>
<dbReference type="Gene3D" id="1.10.1740.100">
    <property type="entry name" value="Set2, Rpb1 interacting domain"/>
    <property type="match status" value="1"/>
</dbReference>
<dbReference type="STRING" id="139825.A0A401GYA0"/>
<dbReference type="EMBL" id="BFAD01000010">
    <property type="protein sequence ID" value="GBE87160.1"/>
    <property type="molecule type" value="Genomic_DNA"/>
</dbReference>
<evidence type="ECO:0000256" key="3">
    <source>
        <dbReference type="SAM" id="MobiDB-lite"/>
    </source>
</evidence>
<keyword evidence="2" id="KW-0539">Nucleus</keyword>
<accession>A0A401GYA0</accession>
<comment type="subcellular location">
    <subcellularLocation>
        <location evidence="1">Nucleus</location>
    </subcellularLocation>
</comment>
<organism evidence="5 6">
    <name type="scientific">Sparassis crispa</name>
    <dbReference type="NCBI Taxonomy" id="139825"/>
    <lineage>
        <taxon>Eukaryota</taxon>
        <taxon>Fungi</taxon>
        <taxon>Dikarya</taxon>
        <taxon>Basidiomycota</taxon>
        <taxon>Agaricomycotina</taxon>
        <taxon>Agaricomycetes</taxon>
        <taxon>Polyporales</taxon>
        <taxon>Sparassidaceae</taxon>
        <taxon>Sparassis</taxon>
    </lineage>
</organism>
<proteinExistence type="predicted"/>
<sequence>MLNWPLLHRNKVEDSKVYVPVQACSHARDRSLEKLSQKPLASWDALEYAHRIPKRVLTEREADTDILPSKRLKPDQPNMLEAEFLVRPLGRGTSRKGPSLADSAAVIAAPLATVPPSNQFATLVPPTAEDSILGGSAHKGSRAHKKLSSDQQANEEKRLLELIVDVVVKCMSEYRKAILQDILKKLAEELTLAIAEVKKWRRYKHGKLDSLPQEKSENVKKFAEGRIAKVRKLKVEKAGEERPAAARDPGGGPVHLGSVGLRSFVGRKYERRRRVRRMLTEVGQDLGILAENP</sequence>
<dbReference type="OrthoDB" id="422362at2759"/>
<feature type="region of interest" description="Disordered" evidence="3">
    <location>
        <begin position="131"/>
        <end position="151"/>
    </location>
</feature>
<dbReference type="GO" id="GO:0006355">
    <property type="term" value="P:regulation of DNA-templated transcription"/>
    <property type="evidence" value="ECO:0007669"/>
    <property type="project" value="InterPro"/>
</dbReference>
<evidence type="ECO:0000313" key="5">
    <source>
        <dbReference type="EMBL" id="GBE87160.1"/>
    </source>
</evidence>
<evidence type="ECO:0000256" key="1">
    <source>
        <dbReference type="ARBA" id="ARBA00004123"/>
    </source>
</evidence>
<evidence type="ECO:0000259" key="4">
    <source>
        <dbReference type="Pfam" id="PF08236"/>
    </source>
</evidence>
<dbReference type="AlphaFoldDB" id="A0A401GYA0"/>
<dbReference type="Proteomes" id="UP000287166">
    <property type="component" value="Unassembled WGS sequence"/>
</dbReference>
<comment type="caution">
    <text evidence="5">The sequence shown here is derived from an EMBL/GenBank/DDBJ whole genome shotgun (WGS) entry which is preliminary data.</text>
</comment>
<dbReference type="InParanoid" id="A0A401GYA0"/>
<evidence type="ECO:0000313" key="6">
    <source>
        <dbReference type="Proteomes" id="UP000287166"/>
    </source>
</evidence>
<gene>
    <name evidence="5" type="ORF">SCP_1004070</name>
</gene>
<dbReference type="GO" id="GO:0005694">
    <property type="term" value="C:chromosome"/>
    <property type="evidence" value="ECO:0007669"/>
    <property type="project" value="InterPro"/>
</dbReference>
<dbReference type="InterPro" id="IPR013257">
    <property type="entry name" value="SRI"/>
</dbReference>
<feature type="domain" description="Set2 Rpb1 interacting" evidence="4">
    <location>
        <begin position="163"/>
        <end position="231"/>
    </location>
</feature>
<reference evidence="5 6" key="1">
    <citation type="journal article" date="2018" name="Sci. Rep.">
        <title>Genome sequence of the cauliflower mushroom Sparassis crispa (Hanabiratake) and its association with beneficial usage.</title>
        <authorList>
            <person name="Kiyama R."/>
            <person name="Furutani Y."/>
            <person name="Kawaguchi K."/>
            <person name="Nakanishi T."/>
        </authorList>
    </citation>
    <scope>NUCLEOTIDE SEQUENCE [LARGE SCALE GENOMIC DNA]</scope>
</reference>
<dbReference type="Pfam" id="PF08236">
    <property type="entry name" value="SRI"/>
    <property type="match status" value="1"/>
</dbReference>
<evidence type="ECO:0000256" key="2">
    <source>
        <dbReference type="ARBA" id="ARBA00023242"/>
    </source>
</evidence>